<evidence type="ECO:0000256" key="6">
    <source>
        <dbReference type="ARBA" id="ARBA00023306"/>
    </source>
</evidence>
<dbReference type="CDD" id="cd03185">
    <property type="entry name" value="GST_C_Tau"/>
    <property type="match status" value="1"/>
</dbReference>
<evidence type="ECO:0000256" key="8">
    <source>
        <dbReference type="ARBA" id="ARBA00071370"/>
    </source>
</evidence>
<dbReference type="SFLD" id="SFLDS00019">
    <property type="entry name" value="Glutathione_Transferase_(cytos"/>
    <property type="match status" value="1"/>
</dbReference>
<dbReference type="GO" id="GO:0019901">
    <property type="term" value="F:protein kinase binding"/>
    <property type="evidence" value="ECO:0007669"/>
    <property type="project" value="InterPro"/>
</dbReference>
<reference evidence="11 12" key="1">
    <citation type="submission" date="2018-04" db="EMBL/GenBank/DDBJ databases">
        <authorList>
            <person name="Vogel A."/>
        </authorList>
    </citation>
    <scope>NUCLEOTIDE SEQUENCE [LARGE SCALE GENOMIC DNA]</scope>
</reference>
<comment type="catalytic activity">
    <reaction evidence="7">
        <text>RX + glutathione = an S-substituted glutathione + a halide anion + H(+)</text>
        <dbReference type="Rhea" id="RHEA:16437"/>
        <dbReference type="ChEBI" id="CHEBI:15378"/>
        <dbReference type="ChEBI" id="CHEBI:16042"/>
        <dbReference type="ChEBI" id="CHEBI:17792"/>
        <dbReference type="ChEBI" id="CHEBI:57925"/>
        <dbReference type="ChEBI" id="CHEBI:90779"/>
        <dbReference type="EC" id="2.5.1.18"/>
    </reaction>
</comment>
<dbReference type="FunFam" id="1.20.1050.10:FF:000012">
    <property type="entry name" value="Tau class glutathione S-transferase"/>
    <property type="match status" value="1"/>
</dbReference>
<dbReference type="InterPro" id="IPR004045">
    <property type="entry name" value="Glutathione_S-Trfase_N"/>
</dbReference>
<proteinExistence type="inferred from homology"/>
<dbReference type="FunFam" id="3.40.30.10:FF:000014">
    <property type="entry name" value="Tau class glutathione S-transferase"/>
    <property type="match status" value="1"/>
</dbReference>
<evidence type="ECO:0000256" key="1">
    <source>
        <dbReference type="ARBA" id="ARBA00007215"/>
    </source>
</evidence>
<organism evidence="11 12">
    <name type="scientific">Cuscuta campestris</name>
    <dbReference type="NCBI Taxonomy" id="132261"/>
    <lineage>
        <taxon>Eukaryota</taxon>
        <taxon>Viridiplantae</taxon>
        <taxon>Streptophyta</taxon>
        <taxon>Embryophyta</taxon>
        <taxon>Tracheophyta</taxon>
        <taxon>Spermatophyta</taxon>
        <taxon>Magnoliopsida</taxon>
        <taxon>eudicotyledons</taxon>
        <taxon>Gunneridae</taxon>
        <taxon>Pentapetalae</taxon>
        <taxon>asterids</taxon>
        <taxon>lamiids</taxon>
        <taxon>Solanales</taxon>
        <taxon>Convolvulaceae</taxon>
        <taxon>Cuscuteae</taxon>
        <taxon>Cuscuta</taxon>
        <taxon>Cuscuta subgen. Grammica</taxon>
        <taxon>Cuscuta sect. Cleistogrammica</taxon>
    </lineage>
</organism>
<dbReference type="InterPro" id="IPR040079">
    <property type="entry name" value="Glutathione_S-Trfase"/>
</dbReference>
<dbReference type="PANTHER" id="PTHR11260:SF775">
    <property type="entry name" value="GLUTATHIONE S-TRANSFERASE U10"/>
    <property type="match status" value="1"/>
</dbReference>
<keyword evidence="5" id="KW-0808">Transferase</keyword>
<feature type="domain" description="GST C-terminal" evidence="10">
    <location>
        <begin position="325"/>
        <end position="451"/>
    </location>
</feature>
<dbReference type="GO" id="GO:0051301">
    <property type="term" value="P:cell division"/>
    <property type="evidence" value="ECO:0007669"/>
    <property type="project" value="UniProtKB-KW"/>
</dbReference>
<name>A0A484KWW8_9ASTE</name>
<evidence type="ECO:0000313" key="12">
    <source>
        <dbReference type="Proteomes" id="UP000595140"/>
    </source>
</evidence>
<evidence type="ECO:0000256" key="4">
    <source>
        <dbReference type="ARBA" id="ARBA00022618"/>
    </source>
</evidence>
<comment type="similarity">
    <text evidence="2">Belongs to the GST superfamily. HSP26 family.</text>
</comment>
<dbReference type="InterPro" id="IPR045073">
    <property type="entry name" value="Omega/Tau-like"/>
</dbReference>
<dbReference type="InterPro" id="IPR045074">
    <property type="entry name" value="GST_C_Tau"/>
</dbReference>
<dbReference type="Pfam" id="PF00043">
    <property type="entry name" value="GST_C"/>
    <property type="match status" value="1"/>
</dbReference>
<feature type="domain" description="GST N-terminal" evidence="9">
    <location>
        <begin position="241"/>
        <end position="320"/>
    </location>
</feature>
<dbReference type="AlphaFoldDB" id="A0A484KWW8"/>
<keyword evidence="12" id="KW-1185">Reference proteome</keyword>
<dbReference type="Gene3D" id="3.40.30.10">
    <property type="entry name" value="Glutaredoxin"/>
    <property type="match status" value="1"/>
</dbReference>
<dbReference type="GO" id="GO:0004364">
    <property type="term" value="F:glutathione transferase activity"/>
    <property type="evidence" value="ECO:0007669"/>
    <property type="project" value="UniProtKB-EC"/>
</dbReference>
<dbReference type="SUPFAM" id="SSF52833">
    <property type="entry name" value="Thioredoxin-like"/>
    <property type="match status" value="1"/>
</dbReference>
<dbReference type="EMBL" id="OOIL02000769">
    <property type="protein sequence ID" value="VFQ69095.1"/>
    <property type="molecule type" value="Genomic_DNA"/>
</dbReference>
<dbReference type="InterPro" id="IPR004046">
    <property type="entry name" value="GST_C"/>
</dbReference>
<accession>A0A484KWW8</accession>
<protein>
    <recommendedName>
        <fullName evidence="8">Probable glutathione S-transferase</fullName>
        <ecNumber evidence="3">2.5.1.18</ecNumber>
    </recommendedName>
</protein>
<dbReference type="PROSITE" id="PS50404">
    <property type="entry name" value="GST_NTER"/>
    <property type="match status" value="1"/>
</dbReference>
<dbReference type="InterPro" id="IPR036915">
    <property type="entry name" value="Cyclin-like_sf"/>
</dbReference>
<dbReference type="GO" id="GO:0006749">
    <property type="term" value="P:glutathione metabolic process"/>
    <property type="evidence" value="ECO:0007669"/>
    <property type="project" value="InterPro"/>
</dbReference>
<dbReference type="EC" id="2.5.1.18" evidence="3"/>
<evidence type="ECO:0000256" key="7">
    <source>
        <dbReference type="ARBA" id="ARBA00047960"/>
    </source>
</evidence>
<keyword evidence="6" id="KW-0131">Cell cycle</keyword>
<dbReference type="GO" id="GO:0005737">
    <property type="term" value="C:cytoplasm"/>
    <property type="evidence" value="ECO:0007669"/>
    <property type="project" value="TreeGrafter"/>
</dbReference>
<dbReference type="PROSITE" id="PS50405">
    <property type="entry name" value="GST_CTER"/>
    <property type="match status" value="1"/>
</dbReference>
<dbReference type="PANTHER" id="PTHR11260">
    <property type="entry name" value="GLUTATHIONE S-TRANSFERASE, GST, SUPERFAMILY, GST DOMAIN CONTAINING"/>
    <property type="match status" value="1"/>
</dbReference>
<evidence type="ECO:0000259" key="10">
    <source>
        <dbReference type="PROSITE" id="PS50405"/>
    </source>
</evidence>
<dbReference type="InterPro" id="IPR013922">
    <property type="entry name" value="Cyclin_PHO80-like"/>
</dbReference>
<dbReference type="Gene3D" id="1.20.1050.10">
    <property type="match status" value="1"/>
</dbReference>
<dbReference type="Pfam" id="PF02798">
    <property type="entry name" value="GST_N"/>
    <property type="match status" value="1"/>
</dbReference>
<dbReference type="Proteomes" id="UP000595140">
    <property type="component" value="Unassembled WGS sequence"/>
</dbReference>
<gene>
    <name evidence="11" type="ORF">CCAM_LOCUS10871</name>
</gene>
<evidence type="ECO:0000313" key="11">
    <source>
        <dbReference type="EMBL" id="VFQ69095.1"/>
    </source>
</evidence>
<evidence type="ECO:0000256" key="2">
    <source>
        <dbReference type="ARBA" id="ARBA00009929"/>
    </source>
</evidence>
<keyword evidence="4" id="KW-0132">Cell division</keyword>
<dbReference type="Pfam" id="PF08613">
    <property type="entry name" value="Cyclin"/>
    <property type="match status" value="1"/>
</dbReference>
<dbReference type="SUPFAM" id="SSF47954">
    <property type="entry name" value="Cyclin-like"/>
    <property type="match status" value="1"/>
</dbReference>
<dbReference type="CDD" id="cd03058">
    <property type="entry name" value="GST_N_Tau"/>
    <property type="match status" value="1"/>
</dbReference>
<dbReference type="InterPro" id="IPR036282">
    <property type="entry name" value="Glutathione-S-Trfase_C_sf"/>
</dbReference>
<comment type="similarity">
    <text evidence="1">Belongs to the cyclin family. Cyclin U/P subfamily.</text>
</comment>
<dbReference type="InterPro" id="IPR010987">
    <property type="entry name" value="Glutathione-S-Trfase_C-like"/>
</dbReference>
<evidence type="ECO:0000256" key="3">
    <source>
        <dbReference type="ARBA" id="ARBA00012452"/>
    </source>
</evidence>
<dbReference type="SFLD" id="SFLDG00358">
    <property type="entry name" value="Main_(cytGST)"/>
    <property type="match status" value="1"/>
</dbReference>
<evidence type="ECO:0000259" key="9">
    <source>
        <dbReference type="PROSITE" id="PS50404"/>
    </source>
</evidence>
<evidence type="ECO:0000256" key="5">
    <source>
        <dbReference type="ARBA" id="ARBA00022679"/>
    </source>
</evidence>
<sequence>MVGIAKGGSPHQVSADYITAYESLGLEEYDSAAAAAGQRPPPKVVSFLGSVLEKAIMMNNKAAWKKNKDNNNNNNLLVAVFHGSRAPSLTVHQYVDRIFRYSDCSPACFVVAYIYLDRFVARTGAVLTSLNVHRLLITSVMLAAKFLDDRCYNNGYYAKVGGISNSELNKLELKLLTALHFQLHVTLPTFNAYCLHLIRETQSPVNHPRRRRPPVTLFGFTKYIGFMLLPSILVLGYEAMDEVKLLGCWVSPFAHRVKWTLELKGVKYEYTEEDLSNKSQLLLESNPVHKKVPVLLHGDKAISESAVILEYIDEVWPQNPLFPVDPYERALARFWISFAADKGSVYHSFIVSNEESREKSKEELIQVLKVLEDEALKDKKFFGGDEIGVVDIIFGNIPHWFEAMEEAVGVKVVEPNTLPRLHAWAQRFKQVPEISHNLPLYHDLLLFVKGFRQSLISNTPKAAAQSL</sequence>
<dbReference type="OrthoDB" id="4951845at2759"/>
<dbReference type="SUPFAM" id="SSF47616">
    <property type="entry name" value="GST C-terminal domain-like"/>
    <property type="match status" value="1"/>
</dbReference>
<dbReference type="Gene3D" id="1.10.472.10">
    <property type="entry name" value="Cyclin-like"/>
    <property type="match status" value="1"/>
</dbReference>
<dbReference type="InterPro" id="IPR036249">
    <property type="entry name" value="Thioredoxin-like_sf"/>
</dbReference>
<dbReference type="SFLD" id="SFLDG01152">
    <property type="entry name" value="Main.3:_Omega-_and_Tau-like"/>
    <property type="match status" value="1"/>
</dbReference>